<keyword evidence="2" id="KW-1185">Reference proteome</keyword>
<evidence type="ECO:0000313" key="1">
    <source>
        <dbReference type="EMBL" id="KAK2972223.1"/>
    </source>
</evidence>
<dbReference type="InterPro" id="IPR007750">
    <property type="entry name" value="DUF674"/>
</dbReference>
<accession>A0AA88U5H6</accession>
<comment type="caution">
    <text evidence="1">The sequence shown here is derived from an EMBL/GenBank/DDBJ whole genome shotgun (WGS) entry which is preliminary data.</text>
</comment>
<organism evidence="1 2">
    <name type="scientific">Escallonia rubra</name>
    <dbReference type="NCBI Taxonomy" id="112253"/>
    <lineage>
        <taxon>Eukaryota</taxon>
        <taxon>Viridiplantae</taxon>
        <taxon>Streptophyta</taxon>
        <taxon>Embryophyta</taxon>
        <taxon>Tracheophyta</taxon>
        <taxon>Spermatophyta</taxon>
        <taxon>Magnoliopsida</taxon>
        <taxon>eudicotyledons</taxon>
        <taxon>Gunneridae</taxon>
        <taxon>Pentapetalae</taxon>
        <taxon>asterids</taxon>
        <taxon>campanulids</taxon>
        <taxon>Escalloniales</taxon>
        <taxon>Escalloniaceae</taxon>
        <taxon>Escallonia</taxon>
    </lineage>
</organism>
<dbReference type="PANTHER" id="PTHR33103:SF27">
    <property type="entry name" value="OS04G0594700 PROTEIN"/>
    <property type="match status" value="1"/>
</dbReference>
<evidence type="ECO:0000313" key="2">
    <source>
        <dbReference type="Proteomes" id="UP001187471"/>
    </source>
</evidence>
<dbReference type="PANTHER" id="PTHR33103">
    <property type="entry name" value="OS01G0153900 PROTEIN"/>
    <property type="match status" value="1"/>
</dbReference>
<dbReference type="EMBL" id="JAVXUO010002530">
    <property type="protein sequence ID" value="KAK2972223.1"/>
    <property type="molecule type" value="Genomic_DNA"/>
</dbReference>
<proteinExistence type="predicted"/>
<dbReference type="AlphaFoldDB" id="A0AA88U5H6"/>
<dbReference type="Proteomes" id="UP001187471">
    <property type="component" value="Unassembled WGS sequence"/>
</dbReference>
<protein>
    <recommendedName>
        <fullName evidence="3">DUF674 family protein</fullName>
    </recommendedName>
</protein>
<reference evidence="1" key="1">
    <citation type="submission" date="2022-12" db="EMBL/GenBank/DDBJ databases">
        <title>Draft genome assemblies for two species of Escallonia (Escalloniales).</title>
        <authorList>
            <person name="Chanderbali A."/>
            <person name="Dervinis C."/>
            <person name="Anghel I."/>
            <person name="Soltis D."/>
            <person name="Soltis P."/>
            <person name="Zapata F."/>
        </authorList>
    </citation>
    <scope>NUCLEOTIDE SEQUENCE</scope>
    <source>
        <strain evidence="1">UCBG92.1500</strain>
        <tissue evidence="1">Leaf</tissue>
    </source>
</reference>
<name>A0AA88U5H6_9ASTE</name>
<dbReference type="Pfam" id="PF05056">
    <property type="entry name" value="DUF674"/>
    <property type="match status" value="1"/>
</dbReference>
<evidence type="ECO:0008006" key="3">
    <source>
        <dbReference type="Google" id="ProtNLM"/>
    </source>
</evidence>
<gene>
    <name evidence="1" type="ORF">RJ640_014281</name>
</gene>
<sequence>MAGGEELTLKIWVDKAQNKVLFAEAGEEFVDILLSFLTLPLGTIVRLLSKPSDALQLKLGSLTTLYESVSALQTKHFWTEAGKVMLLNPRNSAAAQCQKLKINIDDTARSKYFMCPDRLNYGHGGSYLVSTFEDSKCTCGNLMNTQKELVASDVRLQNSTSGVFVTETASFIITDDLQIMPNLLGTTVALLSNHGKTDMNVLEERTLKVRVEEVLNLLRWSLLSKTPLTNLVREGPYSCNIPKSDTGKYLPRLSDSLNTDCRRMTVKVMVQKSNKKALFAQVEEDFVDFLFSFLTIPLGSVVYLLGGKCSFWSISNLYKSISSLDVKRNFKSQDLKDMLLEPMLAQNFLCKNQILPIREVSPPPLYFVSDFQELSMTGKRSGQVTYSDPKDPTGGTTVVGGFVKGPATFMVTDDFVVTPFSSHSVISALKRLDIPLCDVKEQEALGLLKASLDSTSALTDVLSLMLQKPKQEKNP</sequence>